<dbReference type="CDD" id="cd02042">
    <property type="entry name" value="ParAB_family"/>
    <property type="match status" value="1"/>
</dbReference>
<dbReference type="PANTHER" id="PTHR13696:SF99">
    <property type="entry name" value="COBYRINIC ACID AC-DIAMIDE SYNTHASE"/>
    <property type="match status" value="1"/>
</dbReference>
<sequence>MTAKIVTIFNQKGGCAKTMTTMQVGGTWGMLGLKVCIIDMDPQNTAKLWSLQATAEAPFPAEVLNFAPLGKNFIHKVEQLVDKYDVILVDCPPAIESPVPWTSLLIADYAVIPVIPVLDNVWASKIAEDLIIKARDERPNEVLGATYLLSVMRKGKVFDTCLDSLKEDSKLPIMSSKVGMRNAYPECQAYGCSVGAFGASVAKNEIEAVAYELANQVGLNLKKPKAAKK</sequence>
<reference evidence="2" key="1">
    <citation type="submission" date="2019-12" db="EMBL/GenBank/DDBJ databases">
        <title>Novel species isolated from a subtropical stream in China.</title>
        <authorList>
            <person name="Lu H."/>
        </authorList>
    </citation>
    <scope>NUCLEOTIDE SEQUENCE [LARGE SCALE GENOMIC DNA]</scope>
    <source>
        <strain evidence="2">FT93W</strain>
    </source>
</reference>
<organism evidence="2 3">
    <name type="scientific">Duganella fentianensis</name>
    <dbReference type="NCBI Taxonomy" id="2692177"/>
    <lineage>
        <taxon>Bacteria</taxon>
        <taxon>Pseudomonadati</taxon>
        <taxon>Pseudomonadota</taxon>
        <taxon>Betaproteobacteria</taxon>
        <taxon>Burkholderiales</taxon>
        <taxon>Oxalobacteraceae</taxon>
        <taxon>Telluria group</taxon>
        <taxon>Duganella</taxon>
    </lineage>
</organism>
<name>A0A845I2V6_9BURK</name>
<protein>
    <submittedName>
        <fullName evidence="2">AAA family ATPase</fullName>
    </submittedName>
</protein>
<dbReference type="SUPFAM" id="SSF52540">
    <property type="entry name" value="P-loop containing nucleoside triphosphate hydrolases"/>
    <property type="match status" value="1"/>
</dbReference>
<dbReference type="AlphaFoldDB" id="A0A845I2V6"/>
<evidence type="ECO:0000313" key="3">
    <source>
        <dbReference type="Proteomes" id="UP000444316"/>
    </source>
</evidence>
<feature type="domain" description="CobQ/CobB/MinD/ParA nucleotide binding" evidence="1">
    <location>
        <begin position="6"/>
        <end position="218"/>
    </location>
</feature>
<dbReference type="InterPro" id="IPR050678">
    <property type="entry name" value="DNA_Partitioning_ATPase"/>
</dbReference>
<accession>A0A845I2V6</accession>
<dbReference type="Proteomes" id="UP000444316">
    <property type="component" value="Unassembled WGS sequence"/>
</dbReference>
<dbReference type="Gene3D" id="3.40.50.300">
    <property type="entry name" value="P-loop containing nucleotide triphosphate hydrolases"/>
    <property type="match status" value="1"/>
</dbReference>
<dbReference type="Pfam" id="PF01656">
    <property type="entry name" value="CbiA"/>
    <property type="match status" value="1"/>
</dbReference>
<dbReference type="EMBL" id="WWCL01000006">
    <property type="protein sequence ID" value="MYN47589.1"/>
    <property type="molecule type" value="Genomic_DNA"/>
</dbReference>
<proteinExistence type="predicted"/>
<dbReference type="InterPro" id="IPR027417">
    <property type="entry name" value="P-loop_NTPase"/>
</dbReference>
<dbReference type="PIRSF" id="PIRSF009320">
    <property type="entry name" value="Nuc_binding_HP_1000"/>
    <property type="match status" value="1"/>
</dbReference>
<gene>
    <name evidence="2" type="ORF">GTP23_21320</name>
</gene>
<evidence type="ECO:0000313" key="2">
    <source>
        <dbReference type="EMBL" id="MYN47589.1"/>
    </source>
</evidence>
<dbReference type="InterPro" id="IPR002586">
    <property type="entry name" value="CobQ/CobB/MinD/ParA_Nub-bd_dom"/>
</dbReference>
<comment type="caution">
    <text evidence="2">The sequence shown here is derived from an EMBL/GenBank/DDBJ whole genome shotgun (WGS) entry which is preliminary data.</text>
</comment>
<dbReference type="RefSeq" id="WP_161036983.1">
    <property type="nucleotide sequence ID" value="NZ_WWCL01000006.1"/>
</dbReference>
<evidence type="ECO:0000259" key="1">
    <source>
        <dbReference type="Pfam" id="PF01656"/>
    </source>
</evidence>
<dbReference type="PANTHER" id="PTHR13696">
    <property type="entry name" value="P-LOOP CONTAINING NUCLEOSIDE TRIPHOSPHATE HYDROLASE"/>
    <property type="match status" value="1"/>
</dbReference>
<keyword evidence="3" id="KW-1185">Reference proteome</keyword>